<protein>
    <recommendedName>
        <fullName evidence="1">CRAL-TRIO domain-containing protein</fullName>
    </recommendedName>
</protein>
<sequence>MPVRPLTPELAEKARLELNEDPKRIESDLQHLKEWIAKQPHLRARTDDQWLIVFLRGCKYSLERAKEKLDLYYTMRTAVPELFNTKPSNELFNEILDLGPMVILPKAPGPDSPVISLVRPGVYDPSKYTMMDVMSCASMIQKIVLIENDNAVVAGFQSIMDLEGTTMAHYLQMSPLQMKKMVMFSQEAAPIRMKGFHYLNAPSFFETIFNTMKTFLNEKNRNRIQVHKNVDDLYKTIPKEYLPAEYGGNAGTIKEITAYWKQKVLEYKDWLDEDTTFGTDESKRPGKPKTAEEMFGVEGSFRKLEFD</sequence>
<evidence type="ECO:0000313" key="4">
    <source>
        <dbReference type="Proteomes" id="UP001549920"/>
    </source>
</evidence>
<dbReference type="SMART" id="SM00516">
    <property type="entry name" value="SEC14"/>
    <property type="match status" value="1"/>
</dbReference>
<dbReference type="EMBL" id="JBEDNZ010000004">
    <property type="protein sequence ID" value="KAL0849063.1"/>
    <property type="molecule type" value="Genomic_DNA"/>
</dbReference>
<comment type="caution">
    <text evidence="2">The sequence shown here is derived from an EMBL/GenBank/DDBJ whole genome shotgun (WGS) entry which is preliminary data.</text>
</comment>
<dbReference type="InterPro" id="IPR001251">
    <property type="entry name" value="CRAL-TRIO_dom"/>
</dbReference>
<dbReference type="InterPro" id="IPR036273">
    <property type="entry name" value="CRAL/TRIO_N_dom_sf"/>
</dbReference>
<dbReference type="Proteomes" id="UP001549920">
    <property type="component" value="Unassembled WGS sequence"/>
</dbReference>
<dbReference type="Gene3D" id="3.40.525.10">
    <property type="entry name" value="CRAL-TRIO lipid binding domain"/>
    <property type="match status" value="1"/>
</dbReference>
<proteinExistence type="predicted"/>
<accession>A0ABD0TI94</accession>
<dbReference type="SMART" id="SM01100">
    <property type="entry name" value="CRAL_TRIO_N"/>
    <property type="match status" value="1"/>
</dbReference>
<dbReference type="PRINTS" id="PR00180">
    <property type="entry name" value="CRETINALDHBP"/>
</dbReference>
<dbReference type="Proteomes" id="UP001549921">
    <property type="component" value="Unassembled WGS sequence"/>
</dbReference>
<reference evidence="4 5" key="1">
    <citation type="submission" date="2024-06" db="EMBL/GenBank/DDBJ databases">
        <title>A chromosome-level genome assembly of beet webworm, Loxostege sticticalis.</title>
        <authorList>
            <person name="Zhang Y."/>
        </authorList>
    </citation>
    <scope>NUCLEOTIDE SEQUENCE [LARGE SCALE GENOMIC DNA]</scope>
    <source>
        <strain evidence="3">AQ026</strain>
        <strain evidence="2">AQ028</strain>
        <tissue evidence="2">Male pupae</tissue>
        <tissue evidence="3">Whole body</tissue>
    </source>
</reference>
<dbReference type="Pfam" id="PF00650">
    <property type="entry name" value="CRAL_TRIO"/>
    <property type="match status" value="1"/>
</dbReference>
<feature type="domain" description="CRAL-TRIO" evidence="1">
    <location>
        <begin position="91"/>
        <end position="254"/>
    </location>
</feature>
<name>A0ABD0TI94_LOXSC</name>
<evidence type="ECO:0000313" key="3">
    <source>
        <dbReference type="EMBL" id="KAL0894646.1"/>
    </source>
</evidence>
<dbReference type="PANTHER" id="PTHR10174">
    <property type="entry name" value="ALPHA-TOCOPHEROL TRANSFER PROTEIN-RELATED"/>
    <property type="match status" value="1"/>
</dbReference>
<dbReference type="SUPFAM" id="SSF46938">
    <property type="entry name" value="CRAL/TRIO N-terminal domain"/>
    <property type="match status" value="1"/>
</dbReference>
<evidence type="ECO:0000259" key="1">
    <source>
        <dbReference type="PROSITE" id="PS50191"/>
    </source>
</evidence>
<dbReference type="Gene3D" id="1.20.5.1200">
    <property type="entry name" value="Alpha-tocopherol transfer"/>
    <property type="match status" value="1"/>
</dbReference>
<dbReference type="PANTHER" id="PTHR10174:SF216">
    <property type="entry name" value="CRAL-TRIO DOMAIN-CONTAINING PROTEIN-RELATED"/>
    <property type="match status" value="1"/>
</dbReference>
<dbReference type="InterPro" id="IPR036865">
    <property type="entry name" value="CRAL-TRIO_dom_sf"/>
</dbReference>
<dbReference type="PROSITE" id="PS50191">
    <property type="entry name" value="CRAL_TRIO"/>
    <property type="match status" value="1"/>
</dbReference>
<dbReference type="AlphaFoldDB" id="A0ABD0TI94"/>
<keyword evidence="4" id="KW-1185">Reference proteome</keyword>
<dbReference type="Gene3D" id="1.10.8.20">
    <property type="entry name" value="N-terminal domain of phosphatidylinositol transfer protein sec14p"/>
    <property type="match status" value="1"/>
</dbReference>
<dbReference type="InterPro" id="IPR011074">
    <property type="entry name" value="CRAL/TRIO_N_dom"/>
</dbReference>
<dbReference type="EMBL" id="JBEUOH010000004">
    <property type="protein sequence ID" value="KAL0894646.1"/>
    <property type="molecule type" value="Genomic_DNA"/>
</dbReference>
<gene>
    <name evidence="3" type="ORF">ABMA27_013200</name>
    <name evidence="2" type="ORF">ABMA28_013425</name>
</gene>
<evidence type="ECO:0000313" key="2">
    <source>
        <dbReference type="EMBL" id="KAL0849063.1"/>
    </source>
</evidence>
<organism evidence="2 5">
    <name type="scientific">Loxostege sticticalis</name>
    <name type="common">Beet webworm moth</name>
    <dbReference type="NCBI Taxonomy" id="481309"/>
    <lineage>
        <taxon>Eukaryota</taxon>
        <taxon>Metazoa</taxon>
        <taxon>Ecdysozoa</taxon>
        <taxon>Arthropoda</taxon>
        <taxon>Hexapoda</taxon>
        <taxon>Insecta</taxon>
        <taxon>Pterygota</taxon>
        <taxon>Neoptera</taxon>
        <taxon>Endopterygota</taxon>
        <taxon>Lepidoptera</taxon>
        <taxon>Glossata</taxon>
        <taxon>Ditrysia</taxon>
        <taxon>Pyraloidea</taxon>
        <taxon>Crambidae</taxon>
        <taxon>Pyraustinae</taxon>
        <taxon>Loxostege</taxon>
    </lineage>
</organism>
<dbReference type="SUPFAM" id="SSF52087">
    <property type="entry name" value="CRAL/TRIO domain"/>
    <property type="match status" value="1"/>
</dbReference>
<dbReference type="CDD" id="cd00170">
    <property type="entry name" value="SEC14"/>
    <property type="match status" value="1"/>
</dbReference>
<evidence type="ECO:0000313" key="5">
    <source>
        <dbReference type="Proteomes" id="UP001549921"/>
    </source>
</evidence>